<dbReference type="SUPFAM" id="SSF51445">
    <property type="entry name" value="(Trans)glycosidases"/>
    <property type="match status" value="1"/>
</dbReference>
<gene>
    <name evidence="2" type="ORF">FEE95_01875</name>
</gene>
<accession>A0A5S3PT73</accession>
<feature type="domain" description="Glycoside hydrolase family 2 catalytic" evidence="1">
    <location>
        <begin position="83"/>
        <end position="203"/>
    </location>
</feature>
<organism evidence="2 3">
    <name type="scientific">Maribacter algarum</name>
    <name type="common">ex Zhang et al. 2020</name>
    <dbReference type="NCBI Taxonomy" id="2578118"/>
    <lineage>
        <taxon>Bacteria</taxon>
        <taxon>Pseudomonadati</taxon>
        <taxon>Bacteroidota</taxon>
        <taxon>Flavobacteriia</taxon>
        <taxon>Flavobacteriales</taxon>
        <taxon>Flavobacteriaceae</taxon>
        <taxon>Maribacter</taxon>
    </lineage>
</organism>
<evidence type="ECO:0000259" key="1">
    <source>
        <dbReference type="Pfam" id="PF02836"/>
    </source>
</evidence>
<dbReference type="AlphaFoldDB" id="A0A5S3PT73"/>
<dbReference type="EMBL" id="VATY01000001">
    <property type="protein sequence ID" value="TMM58199.1"/>
    <property type="molecule type" value="Genomic_DNA"/>
</dbReference>
<dbReference type="GO" id="GO:0004553">
    <property type="term" value="F:hydrolase activity, hydrolyzing O-glycosyl compounds"/>
    <property type="evidence" value="ECO:0007669"/>
    <property type="project" value="InterPro"/>
</dbReference>
<keyword evidence="3" id="KW-1185">Reference proteome</keyword>
<dbReference type="InterPro" id="IPR017853">
    <property type="entry name" value="GH"/>
</dbReference>
<evidence type="ECO:0000313" key="2">
    <source>
        <dbReference type="EMBL" id="TMM58199.1"/>
    </source>
</evidence>
<name>A0A5S3PT73_9FLAO</name>
<reference evidence="2 3" key="1">
    <citation type="submission" date="2019-05" db="EMBL/GenBank/DDBJ databases">
        <authorList>
            <person name="Zhang J.-Y."/>
            <person name="Feg X."/>
            <person name="Du Z.-J."/>
        </authorList>
    </citation>
    <scope>NUCLEOTIDE SEQUENCE [LARGE SCALE GENOMIC DNA]</scope>
    <source>
        <strain evidence="2 3">RZ26</strain>
    </source>
</reference>
<comment type="caution">
    <text evidence="2">The sequence shown here is derived from an EMBL/GenBank/DDBJ whole genome shotgun (WGS) entry which is preliminary data.</text>
</comment>
<proteinExistence type="predicted"/>
<dbReference type="OrthoDB" id="9774262at2"/>
<dbReference type="GO" id="GO:0005975">
    <property type="term" value="P:carbohydrate metabolic process"/>
    <property type="evidence" value="ECO:0007669"/>
    <property type="project" value="InterPro"/>
</dbReference>
<protein>
    <recommendedName>
        <fullName evidence="1">Glycoside hydrolase family 2 catalytic domain-containing protein</fullName>
    </recommendedName>
</protein>
<sequence length="462" mass="53456">MHKIRLAIFYQKFIYILRFFYENYKNKIAISTTAVILFLGLFQSCSQEKIEATVFVRKTSSGYELVRNGKIFLIKGTSGNSNFKELKKAGGNTIRIYDTTNLVQTLDEADKAGLAVILDIPIPRYIVPDSVYANNSQMNRLFEDIRAFVIKYKNHPALLYWMLGNELKAPDLPGDDNFYDNFNKLVRLVKETDHNHPVSTAVGGFDRSRILSINHKVNNLDLLSINIFGELSTFGSRKKLIYPLWHGPYVFSEFGVNGPWEAEQTLWNSPIEQTSTKKAEQYKNRYEKYIKTLDDGRFLGSLTFYWGHKQERTHTWFSFFSETGKRTQAVFEMESLWKNQERTFLGPRINYVLLNGKGAQESIILNSNEKVNTQLLLADNQSSSQFKTRWEIRPENWNYLHYGEEAKPAPINNLFLSSGSTKSSFISPMKEGPYRLFVYVEDNKEFHATANVPFYVLNPNNE</sequence>
<dbReference type="InterPro" id="IPR006103">
    <property type="entry name" value="Glyco_hydro_2_cat"/>
</dbReference>
<dbReference type="Gene3D" id="3.20.20.80">
    <property type="entry name" value="Glycosidases"/>
    <property type="match status" value="1"/>
</dbReference>
<dbReference type="Proteomes" id="UP000310314">
    <property type="component" value="Unassembled WGS sequence"/>
</dbReference>
<dbReference type="Pfam" id="PF02836">
    <property type="entry name" value="Glyco_hydro_2_C"/>
    <property type="match status" value="1"/>
</dbReference>
<evidence type="ECO:0000313" key="3">
    <source>
        <dbReference type="Proteomes" id="UP000310314"/>
    </source>
</evidence>